<dbReference type="InterPro" id="IPR030890">
    <property type="entry name" value="LP_HExxH_w_TonB"/>
</dbReference>
<dbReference type="PROSITE" id="PS51257">
    <property type="entry name" value="PROKAR_LIPOPROTEIN"/>
    <property type="match status" value="1"/>
</dbReference>
<keyword evidence="1" id="KW-0378">Hydrolase</keyword>
<accession>A0A562M957</accession>
<dbReference type="GO" id="GO:0016787">
    <property type="term" value="F:hydrolase activity"/>
    <property type="evidence" value="ECO:0007669"/>
    <property type="project" value="UniProtKB-KW"/>
</dbReference>
<organism evidence="1 2">
    <name type="scientific">Sphingobacterium siyangense</name>
    <dbReference type="NCBI Taxonomy" id="459529"/>
    <lineage>
        <taxon>Bacteria</taxon>
        <taxon>Pseudomonadati</taxon>
        <taxon>Bacteroidota</taxon>
        <taxon>Sphingobacteriia</taxon>
        <taxon>Sphingobacteriales</taxon>
        <taxon>Sphingobacteriaceae</taxon>
        <taxon>Sphingobacterium</taxon>
    </lineage>
</organism>
<dbReference type="RefSeq" id="WP_145329868.1">
    <property type="nucleotide sequence ID" value="NZ_JBARTG010000170.1"/>
</dbReference>
<sequence>MKKKSILIKTVCAILCIPAFQSCRKDETLHVDLAQYNIDSPVKSELDNWITSSLTNPYNIELVYRFDRNETDPARNISPIELDRVKPTAEAILNTYIKVYEKVAGPTFIKTYTPKQFVLYGSPSYNTNGSITLGTAEGGRKVVLYELNELDFNNSSDIRRKMRTIHHEFTHIINQMIAIPPSFEQVTKADYEADWTNTTTNPESISRSLGFISRYARSAYTEDFAEVVAHLIVEGQMYYDDYAKASGADAYAKLKRKEALVVDYFKEFYNIDFRALQQEFARVVIDQYNEKDAFSLGYWMRKGTLVSGIKVDPLAIYNSKYQTSTAFNSIYEAVKSGIAAVGGANRRLDNIEFKFSSGNQMELVVQYTNTANTTYYANYSYTYAINAANEMTLTKVAQRGTDGVYGNAGVIGAGVTVLQNYLTSNTFVVDWIHHDVEAADFMTFGGFYVKGAPDNYVFGVINK</sequence>
<evidence type="ECO:0000313" key="2">
    <source>
        <dbReference type="Proteomes" id="UP000315908"/>
    </source>
</evidence>
<dbReference type="NCBIfam" id="TIGR04549">
    <property type="entry name" value="LP_HExxH_w_tonB"/>
    <property type="match status" value="1"/>
</dbReference>
<evidence type="ECO:0000313" key="1">
    <source>
        <dbReference type="EMBL" id="TWI16467.1"/>
    </source>
</evidence>
<dbReference type="Proteomes" id="UP000315908">
    <property type="component" value="Unassembled WGS sequence"/>
</dbReference>
<keyword evidence="1" id="KW-0449">Lipoprotein</keyword>
<dbReference type="OrthoDB" id="1113652at2"/>
<gene>
    <name evidence="1" type="ORF">IQ31_04311</name>
</gene>
<comment type="caution">
    <text evidence="1">The sequence shown here is derived from an EMBL/GenBank/DDBJ whole genome shotgun (WGS) entry which is preliminary data.</text>
</comment>
<dbReference type="Pfam" id="PF15890">
    <property type="entry name" value="Peptidase_Mx1"/>
    <property type="match status" value="1"/>
</dbReference>
<dbReference type="AlphaFoldDB" id="A0A562M957"/>
<protein>
    <submittedName>
        <fullName evidence="1">Substrate import-associated zinc metallohydrolase lipoprotein</fullName>
    </submittedName>
</protein>
<proteinExistence type="predicted"/>
<dbReference type="SUPFAM" id="SSF55486">
    <property type="entry name" value="Metalloproteases ('zincins'), catalytic domain"/>
    <property type="match status" value="1"/>
</dbReference>
<reference evidence="1 2" key="1">
    <citation type="journal article" date="2015" name="Stand. Genomic Sci.">
        <title>Genomic Encyclopedia of Bacterial and Archaeal Type Strains, Phase III: the genomes of soil and plant-associated and newly described type strains.</title>
        <authorList>
            <person name="Whitman W.B."/>
            <person name="Woyke T."/>
            <person name="Klenk H.P."/>
            <person name="Zhou Y."/>
            <person name="Lilburn T.G."/>
            <person name="Beck B.J."/>
            <person name="De Vos P."/>
            <person name="Vandamme P."/>
            <person name="Eisen J.A."/>
            <person name="Garrity G."/>
            <person name="Hugenholtz P."/>
            <person name="Kyrpides N.C."/>
        </authorList>
    </citation>
    <scope>NUCLEOTIDE SEQUENCE [LARGE SCALE GENOMIC DNA]</scope>
    <source>
        <strain evidence="1 2">CGMCC 1.6855</strain>
    </source>
</reference>
<dbReference type="EMBL" id="VLKR01000029">
    <property type="protein sequence ID" value="TWI16467.1"/>
    <property type="molecule type" value="Genomic_DNA"/>
</dbReference>
<dbReference type="Gene3D" id="3.40.390.70">
    <property type="match status" value="1"/>
</dbReference>
<name>A0A562M957_9SPHI</name>